<evidence type="ECO:0000313" key="10">
    <source>
        <dbReference type="EMBL" id="KAK6173048.1"/>
    </source>
</evidence>
<evidence type="ECO:0000256" key="5">
    <source>
        <dbReference type="ARBA" id="ARBA00021471"/>
    </source>
</evidence>
<comment type="similarity">
    <text evidence="4">Belongs to the MAP Jupiter family.</text>
</comment>
<evidence type="ECO:0000256" key="8">
    <source>
        <dbReference type="ARBA" id="ARBA00023242"/>
    </source>
</evidence>
<evidence type="ECO:0000256" key="3">
    <source>
        <dbReference type="ARBA" id="ARBA00004496"/>
    </source>
</evidence>
<keyword evidence="11" id="KW-1185">Reference proteome</keyword>
<name>A0AAN8JEL0_PATCE</name>
<dbReference type="AlphaFoldDB" id="A0AAN8JEL0"/>
<proteinExistence type="inferred from homology"/>
<dbReference type="PANTHER" id="PTHR34930">
    <property type="entry name" value="GEO05313P1"/>
    <property type="match status" value="1"/>
</dbReference>
<protein>
    <recommendedName>
        <fullName evidence="5">Microtubule-associated protein Jupiter</fullName>
    </recommendedName>
</protein>
<dbReference type="PANTHER" id="PTHR34930:SF2">
    <property type="entry name" value="MICROTUBULE-ASSOCIATED PROTEIN JUPITER"/>
    <property type="match status" value="1"/>
</dbReference>
<evidence type="ECO:0000256" key="1">
    <source>
        <dbReference type="ARBA" id="ARBA00003805"/>
    </source>
</evidence>
<evidence type="ECO:0000256" key="9">
    <source>
        <dbReference type="SAM" id="MobiDB-lite"/>
    </source>
</evidence>
<feature type="region of interest" description="Disordered" evidence="9">
    <location>
        <begin position="1"/>
        <end position="146"/>
    </location>
</feature>
<comment type="function">
    <text evidence="1">Binds to all microtubule populations.</text>
</comment>
<organism evidence="10 11">
    <name type="scientific">Patella caerulea</name>
    <name type="common">Rayed Mediterranean limpet</name>
    <dbReference type="NCBI Taxonomy" id="87958"/>
    <lineage>
        <taxon>Eukaryota</taxon>
        <taxon>Metazoa</taxon>
        <taxon>Spiralia</taxon>
        <taxon>Lophotrochozoa</taxon>
        <taxon>Mollusca</taxon>
        <taxon>Gastropoda</taxon>
        <taxon>Patellogastropoda</taxon>
        <taxon>Patelloidea</taxon>
        <taxon>Patellidae</taxon>
        <taxon>Patella</taxon>
    </lineage>
</organism>
<evidence type="ECO:0000313" key="11">
    <source>
        <dbReference type="Proteomes" id="UP001347796"/>
    </source>
</evidence>
<dbReference type="GO" id="GO:0005634">
    <property type="term" value="C:nucleus"/>
    <property type="evidence" value="ECO:0007669"/>
    <property type="project" value="UniProtKB-SubCell"/>
</dbReference>
<keyword evidence="7" id="KW-0597">Phosphoprotein</keyword>
<gene>
    <name evidence="10" type="ORF">SNE40_016582</name>
</gene>
<comment type="caution">
    <text evidence="10">The sequence shown here is derived from an EMBL/GenBank/DDBJ whole genome shotgun (WGS) entry which is preliminary data.</text>
</comment>
<sequence>MTSTGINQGLGDEQKPTSRVLRPPGGGASNIFGGEADPPPKRQSQRAHVSQQPSQGQTKKLFGESDHVEKILPQTRGFYNPITGEAYEKTACSAPPPKPKPVDNYQPLPSAGDGPGVMQSTSGKAQDVRTSSRVLNPPGGPTTKLW</sequence>
<comment type="subcellular location">
    <subcellularLocation>
        <location evidence="3">Cytoplasm</location>
    </subcellularLocation>
    <subcellularLocation>
        <location evidence="2">Nucleus</location>
    </subcellularLocation>
</comment>
<reference evidence="10 11" key="1">
    <citation type="submission" date="2024-01" db="EMBL/GenBank/DDBJ databases">
        <title>The genome of the rayed Mediterranean limpet Patella caerulea (Linnaeus, 1758).</title>
        <authorList>
            <person name="Anh-Thu Weber A."/>
            <person name="Halstead-Nussloch G."/>
        </authorList>
    </citation>
    <scope>NUCLEOTIDE SEQUENCE [LARGE SCALE GENOMIC DNA]</scope>
    <source>
        <strain evidence="10">AATW-2023a</strain>
        <tissue evidence="10">Whole specimen</tissue>
    </source>
</reference>
<evidence type="ECO:0000256" key="6">
    <source>
        <dbReference type="ARBA" id="ARBA00022490"/>
    </source>
</evidence>
<feature type="compositionally biased region" description="Basic and acidic residues" evidence="9">
    <location>
        <begin position="61"/>
        <end position="70"/>
    </location>
</feature>
<keyword evidence="8" id="KW-0539">Nucleus</keyword>
<feature type="compositionally biased region" description="Polar residues" evidence="9">
    <location>
        <begin position="118"/>
        <end position="134"/>
    </location>
</feature>
<dbReference type="InterPro" id="IPR033335">
    <property type="entry name" value="JUPITER"/>
</dbReference>
<dbReference type="GO" id="GO:0005737">
    <property type="term" value="C:cytoplasm"/>
    <property type="evidence" value="ECO:0007669"/>
    <property type="project" value="UniProtKB-SubCell"/>
</dbReference>
<evidence type="ECO:0000256" key="4">
    <source>
        <dbReference type="ARBA" id="ARBA00005344"/>
    </source>
</evidence>
<evidence type="ECO:0000256" key="7">
    <source>
        <dbReference type="ARBA" id="ARBA00022553"/>
    </source>
</evidence>
<feature type="compositionally biased region" description="Polar residues" evidence="9">
    <location>
        <begin position="46"/>
        <end position="58"/>
    </location>
</feature>
<dbReference type="Proteomes" id="UP001347796">
    <property type="component" value="Unassembled WGS sequence"/>
</dbReference>
<accession>A0AAN8JEL0</accession>
<dbReference type="EMBL" id="JAZGQO010000011">
    <property type="protein sequence ID" value="KAK6173048.1"/>
    <property type="molecule type" value="Genomic_DNA"/>
</dbReference>
<keyword evidence="6" id="KW-0963">Cytoplasm</keyword>
<evidence type="ECO:0000256" key="2">
    <source>
        <dbReference type="ARBA" id="ARBA00004123"/>
    </source>
</evidence>